<evidence type="ECO:0000313" key="4">
    <source>
        <dbReference type="EMBL" id="TPW74713.1"/>
    </source>
</evidence>
<comment type="similarity">
    <text evidence="1">Belongs to the leucine-binding protein family.</text>
</comment>
<dbReference type="SUPFAM" id="SSF53822">
    <property type="entry name" value="Periplasmic binding protein-like I"/>
    <property type="match status" value="1"/>
</dbReference>
<sequence length="422" mass="43433">MGALSRPTSSRSIRAVLGSVALLGASALVLSGCATGGSGGDSGSGGDLDLKIGSLLPTTGTLAVLGPPEIAGVQAAVDDINAAKAGIKISTTQKDSGDTSTDIATQSTKALLASGVSAIVGAASSGVSLSVIDQITQAGVVQISPANTSPAFSTYKDDGYYFRTAPSDVLQGQVVAQKIVSDGATKVSVLYGNNDYGIGLDNSVKKYFDENGIELAANVTFDEGASDFTSAVTTALAPNPDALLVISYDEIKVIAEQLKGQGFDFTKLYGVDGNYGVIDDKYTNVDIAGAQFTNPGVKASDDFAAKLDKAAGKKLSVFTYGPESYDATILLALAALQGKATDGKTIRDNLQSVSEGGEKCKTFEDCAKLIKDGKDVDYEGQSGPISFDKNGDPSQAYVSVWKYTAGNKTEYEDAVFGDLTKN</sequence>
<dbReference type="PROSITE" id="PS51257">
    <property type="entry name" value="PROKAR_LIPOPROTEIN"/>
    <property type="match status" value="1"/>
</dbReference>
<name>A0A506XYN0_9MICO</name>
<dbReference type="AlphaFoldDB" id="A0A506XYN0"/>
<dbReference type="CDD" id="cd06346">
    <property type="entry name" value="PBP1_ABC_ligand_binding-like"/>
    <property type="match status" value="1"/>
</dbReference>
<evidence type="ECO:0000313" key="5">
    <source>
        <dbReference type="Proteomes" id="UP000316252"/>
    </source>
</evidence>
<dbReference type="InterPro" id="IPR028082">
    <property type="entry name" value="Peripla_BP_I"/>
</dbReference>
<accession>A0A506XYN0</accession>
<dbReference type="OrthoDB" id="7337537at2"/>
<gene>
    <name evidence="4" type="ORF">FJ657_14120</name>
</gene>
<feature type="domain" description="Leucine-binding protein" evidence="3">
    <location>
        <begin position="50"/>
        <end position="354"/>
    </location>
</feature>
<dbReference type="InterPro" id="IPR028081">
    <property type="entry name" value="Leu-bd"/>
</dbReference>
<evidence type="ECO:0000259" key="3">
    <source>
        <dbReference type="Pfam" id="PF13458"/>
    </source>
</evidence>
<dbReference type="PANTHER" id="PTHR30483:SF6">
    <property type="entry name" value="PERIPLASMIC BINDING PROTEIN OF ABC TRANSPORTER FOR NATURAL AMINO ACIDS"/>
    <property type="match status" value="1"/>
</dbReference>
<dbReference type="PANTHER" id="PTHR30483">
    <property type="entry name" value="LEUCINE-SPECIFIC-BINDING PROTEIN"/>
    <property type="match status" value="1"/>
</dbReference>
<keyword evidence="5" id="KW-1185">Reference proteome</keyword>
<dbReference type="EMBL" id="VHQG01000004">
    <property type="protein sequence ID" value="TPW74713.1"/>
    <property type="molecule type" value="Genomic_DNA"/>
</dbReference>
<dbReference type="InterPro" id="IPR051010">
    <property type="entry name" value="BCAA_transport"/>
</dbReference>
<keyword evidence="2" id="KW-0732">Signal</keyword>
<dbReference type="Proteomes" id="UP000316252">
    <property type="component" value="Unassembled WGS sequence"/>
</dbReference>
<dbReference type="Gene3D" id="3.40.50.2300">
    <property type="match status" value="2"/>
</dbReference>
<protein>
    <submittedName>
        <fullName evidence="4">ABC transporter substrate-binding protein</fullName>
    </submittedName>
</protein>
<evidence type="ECO:0000256" key="1">
    <source>
        <dbReference type="ARBA" id="ARBA00010062"/>
    </source>
</evidence>
<evidence type="ECO:0000256" key="2">
    <source>
        <dbReference type="ARBA" id="ARBA00022729"/>
    </source>
</evidence>
<organism evidence="4 5">
    <name type="scientific">Schumannella soli</name>
    <dbReference type="NCBI Taxonomy" id="2590779"/>
    <lineage>
        <taxon>Bacteria</taxon>
        <taxon>Bacillati</taxon>
        <taxon>Actinomycetota</taxon>
        <taxon>Actinomycetes</taxon>
        <taxon>Micrococcales</taxon>
        <taxon>Microbacteriaceae</taxon>
        <taxon>Schumannella</taxon>
    </lineage>
</organism>
<dbReference type="RefSeq" id="WP_141164350.1">
    <property type="nucleotide sequence ID" value="NZ_VHQG01000004.1"/>
</dbReference>
<dbReference type="Pfam" id="PF13458">
    <property type="entry name" value="Peripla_BP_6"/>
    <property type="match status" value="1"/>
</dbReference>
<reference evidence="4 5" key="1">
    <citation type="submission" date="2019-06" db="EMBL/GenBank/DDBJ databases">
        <authorList>
            <person name="Li F."/>
        </authorList>
    </citation>
    <scope>NUCLEOTIDE SEQUENCE [LARGE SCALE GENOMIC DNA]</scope>
    <source>
        <strain evidence="4 5">10F1D-1</strain>
    </source>
</reference>
<comment type="caution">
    <text evidence="4">The sequence shown here is derived from an EMBL/GenBank/DDBJ whole genome shotgun (WGS) entry which is preliminary data.</text>
</comment>
<proteinExistence type="inferred from homology"/>